<keyword evidence="4 8" id="KW-0540">Nuclease</keyword>
<dbReference type="GO" id="GO:0046872">
    <property type="term" value="F:metal ion binding"/>
    <property type="evidence" value="ECO:0007669"/>
    <property type="project" value="UniProtKB-KW"/>
</dbReference>
<protein>
    <recommendedName>
        <fullName evidence="8">Ribonuclease 3</fullName>
        <ecNumber evidence="8">3.1.26.3</ecNumber>
    </recommendedName>
    <alternativeName>
        <fullName evidence="8">Ribonuclease III</fullName>
        <shortName evidence="8">RNase III</shortName>
    </alternativeName>
</protein>
<dbReference type="AlphaFoldDB" id="A0AAN1XZG7"/>
<evidence type="ECO:0000256" key="6">
    <source>
        <dbReference type="ARBA" id="ARBA00022801"/>
    </source>
</evidence>
<keyword evidence="7 8" id="KW-0694">RNA-binding</keyword>
<dbReference type="Pfam" id="PF00035">
    <property type="entry name" value="dsrm"/>
    <property type="match status" value="1"/>
</dbReference>
<dbReference type="GO" id="GO:0008033">
    <property type="term" value="P:tRNA processing"/>
    <property type="evidence" value="ECO:0007669"/>
    <property type="project" value="UniProtKB-KW"/>
</dbReference>
<evidence type="ECO:0000256" key="2">
    <source>
        <dbReference type="ARBA" id="ARBA00010183"/>
    </source>
</evidence>
<comment type="subunit">
    <text evidence="8">Homodimer.</text>
</comment>
<dbReference type="Pfam" id="PF14622">
    <property type="entry name" value="Ribonucleas_3_3"/>
    <property type="match status" value="1"/>
</dbReference>
<dbReference type="SUPFAM" id="SSF54768">
    <property type="entry name" value="dsRNA-binding domain-like"/>
    <property type="match status" value="1"/>
</dbReference>
<evidence type="ECO:0000256" key="5">
    <source>
        <dbReference type="ARBA" id="ARBA00022759"/>
    </source>
</evidence>
<comment type="catalytic activity">
    <reaction evidence="1 8">
        <text>Endonucleolytic cleavage to 5'-phosphomonoester.</text>
        <dbReference type="EC" id="3.1.26.3"/>
    </reaction>
</comment>
<evidence type="ECO:0000256" key="7">
    <source>
        <dbReference type="ARBA" id="ARBA00022884"/>
    </source>
</evidence>
<dbReference type="CDD" id="cd00593">
    <property type="entry name" value="RIBOc"/>
    <property type="match status" value="1"/>
</dbReference>
<keyword evidence="8" id="KW-0963">Cytoplasm</keyword>
<feature type="domain" description="DRBM" evidence="10">
    <location>
        <begin position="161"/>
        <end position="229"/>
    </location>
</feature>
<keyword evidence="8" id="KW-0699">rRNA-binding</keyword>
<dbReference type="HAMAP" id="MF_00104">
    <property type="entry name" value="RNase_III"/>
    <property type="match status" value="1"/>
</dbReference>
<dbReference type="GO" id="GO:0006364">
    <property type="term" value="P:rRNA processing"/>
    <property type="evidence" value="ECO:0007669"/>
    <property type="project" value="UniProtKB-UniRule"/>
</dbReference>
<name>A0AAN1XZG7_UNVUL</name>
<evidence type="ECO:0000256" key="8">
    <source>
        <dbReference type="HAMAP-Rule" id="MF_00104"/>
    </source>
</evidence>
<dbReference type="PANTHER" id="PTHR11207:SF0">
    <property type="entry name" value="RIBONUCLEASE 3"/>
    <property type="match status" value="1"/>
</dbReference>
<evidence type="ECO:0000259" key="11">
    <source>
        <dbReference type="PROSITE" id="PS50142"/>
    </source>
</evidence>
<dbReference type="NCBIfam" id="TIGR02191">
    <property type="entry name" value="RNaseIII"/>
    <property type="match status" value="1"/>
</dbReference>
<dbReference type="GO" id="GO:0005737">
    <property type="term" value="C:cytoplasm"/>
    <property type="evidence" value="ECO:0007669"/>
    <property type="project" value="UniProtKB-SubCell"/>
</dbReference>
<keyword evidence="8" id="KW-0819">tRNA processing</keyword>
<evidence type="ECO:0000256" key="1">
    <source>
        <dbReference type="ARBA" id="ARBA00000109"/>
    </source>
</evidence>
<sequence length="268" mass="28752">MAGERRRARLRALLKTAGVPTLDPAAIESAFVHASAGKEQSLTSNERLEFFGDAILGFAASRWLMTKYPDASEGLLTRRKANLVSGTSCAVTARRLGFPDLVVLGMGMDRAGAQGNESILADAFEAFLAALYAASDLDRVLAFLEKEHFAAVDKRDAGDRDPKTDLQEFAQAVLRVTPLYFERAEGPPNDRRYTSQVRIGDEILGEGIGGSKKAAQQSAAAMALSTLRARHPAGSAAASASNDDGRVISINRSRRPRRPRTPEPGAPT</sequence>
<comment type="similarity">
    <text evidence="2">Belongs to the ribonuclease III family.</text>
</comment>
<dbReference type="GO" id="GO:0003725">
    <property type="term" value="F:double-stranded RNA binding"/>
    <property type="evidence" value="ECO:0007669"/>
    <property type="project" value="TreeGrafter"/>
</dbReference>
<dbReference type="InterPro" id="IPR011907">
    <property type="entry name" value="RNase_III"/>
</dbReference>
<keyword evidence="6 8" id="KW-0378">Hydrolase</keyword>
<keyword evidence="8" id="KW-0479">Metal-binding</keyword>
<dbReference type="GO" id="GO:0019843">
    <property type="term" value="F:rRNA binding"/>
    <property type="evidence" value="ECO:0007669"/>
    <property type="project" value="UniProtKB-KW"/>
</dbReference>
<comment type="function">
    <text evidence="8">Digests double-stranded RNA. Involved in the processing of primary rRNA transcript to yield the immediate precursors to the large and small rRNAs (23S and 16S). Processes some mRNAs, and tRNAs when they are encoded in the rRNA operon. Processes pre-crRNA and tracrRNA of type II CRISPR loci if present in the organism.</text>
</comment>
<keyword evidence="5 8" id="KW-0255">Endonuclease</keyword>
<evidence type="ECO:0000313" key="13">
    <source>
        <dbReference type="Proteomes" id="UP001317532"/>
    </source>
</evidence>
<comment type="subcellular location">
    <subcellularLocation>
        <location evidence="8">Cytoplasm</location>
    </subcellularLocation>
</comment>
<dbReference type="Gene3D" id="1.10.1520.10">
    <property type="entry name" value="Ribonuclease III domain"/>
    <property type="match status" value="1"/>
</dbReference>
<dbReference type="RefSeq" id="WP_317995755.1">
    <property type="nucleotide sequence ID" value="NZ_AP025523.1"/>
</dbReference>
<proteinExistence type="inferred from homology"/>
<feature type="binding site" evidence="8">
    <location>
        <position position="49"/>
    </location>
    <ligand>
        <name>Mg(2+)</name>
        <dbReference type="ChEBI" id="CHEBI:18420"/>
    </ligand>
</feature>
<evidence type="ECO:0000259" key="10">
    <source>
        <dbReference type="PROSITE" id="PS50137"/>
    </source>
</evidence>
<keyword evidence="8" id="KW-0460">Magnesium</keyword>
<dbReference type="GO" id="GO:0006397">
    <property type="term" value="P:mRNA processing"/>
    <property type="evidence" value="ECO:0007669"/>
    <property type="project" value="UniProtKB-UniRule"/>
</dbReference>
<dbReference type="EMBL" id="AP025523">
    <property type="protein sequence ID" value="BDE08210.1"/>
    <property type="molecule type" value="Genomic_DNA"/>
</dbReference>
<dbReference type="EC" id="3.1.26.3" evidence="8"/>
<dbReference type="KEGG" id="vab:WPS_34860"/>
<gene>
    <name evidence="8 12" type="primary">rnc</name>
    <name evidence="12" type="ORF">WPS_34860</name>
</gene>
<evidence type="ECO:0000313" key="12">
    <source>
        <dbReference type="EMBL" id="BDE08210.1"/>
    </source>
</evidence>
<feature type="binding site" evidence="8">
    <location>
        <position position="125"/>
    </location>
    <ligand>
        <name>Mg(2+)</name>
        <dbReference type="ChEBI" id="CHEBI:18420"/>
    </ligand>
</feature>
<evidence type="ECO:0000256" key="3">
    <source>
        <dbReference type="ARBA" id="ARBA00022664"/>
    </source>
</evidence>
<dbReference type="Proteomes" id="UP001317532">
    <property type="component" value="Chromosome"/>
</dbReference>
<dbReference type="PANTHER" id="PTHR11207">
    <property type="entry name" value="RIBONUCLEASE III"/>
    <property type="match status" value="1"/>
</dbReference>
<dbReference type="SUPFAM" id="SSF69065">
    <property type="entry name" value="RNase III domain-like"/>
    <property type="match status" value="1"/>
</dbReference>
<keyword evidence="8" id="KW-0698">rRNA processing</keyword>
<dbReference type="Gene3D" id="3.30.160.20">
    <property type="match status" value="1"/>
</dbReference>
<reference evidence="12 13" key="1">
    <citation type="journal article" date="2022" name="ISME Commun">
        <title>Vulcanimicrobium alpinus gen. nov. sp. nov., the first cultivated representative of the candidate phylum 'Eremiobacterota', is a metabolically versatile aerobic anoxygenic phototroph.</title>
        <authorList>
            <person name="Yabe S."/>
            <person name="Muto K."/>
            <person name="Abe K."/>
            <person name="Yokota A."/>
            <person name="Staudigel H."/>
            <person name="Tebo B.M."/>
        </authorList>
    </citation>
    <scope>NUCLEOTIDE SEQUENCE [LARGE SCALE GENOMIC DNA]</scope>
    <source>
        <strain evidence="12 13">WC8-2</strain>
    </source>
</reference>
<keyword evidence="3 8" id="KW-0507">mRNA processing</keyword>
<feature type="active site" evidence="8">
    <location>
        <position position="125"/>
    </location>
</feature>
<feature type="domain" description="RNase III" evidence="11">
    <location>
        <begin position="10"/>
        <end position="136"/>
    </location>
</feature>
<dbReference type="InterPro" id="IPR014720">
    <property type="entry name" value="dsRBD_dom"/>
</dbReference>
<dbReference type="InterPro" id="IPR000999">
    <property type="entry name" value="RNase_III_dom"/>
</dbReference>
<dbReference type="PROSITE" id="PS50142">
    <property type="entry name" value="RNASE_3_2"/>
    <property type="match status" value="1"/>
</dbReference>
<evidence type="ECO:0000256" key="4">
    <source>
        <dbReference type="ARBA" id="ARBA00022722"/>
    </source>
</evidence>
<dbReference type="SMART" id="SM00358">
    <property type="entry name" value="DSRM"/>
    <property type="match status" value="1"/>
</dbReference>
<dbReference type="InterPro" id="IPR036389">
    <property type="entry name" value="RNase_III_sf"/>
</dbReference>
<keyword evidence="13" id="KW-1185">Reference proteome</keyword>
<dbReference type="SMART" id="SM00535">
    <property type="entry name" value="RIBOc"/>
    <property type="match status" value="1"/>
</dbReference>
<accession>A0AAN1XZG7</accession>
<feature type="active site" evidence="8">
    <location>
        <position position="53"/>
    </location>
</feature>
<feature type="binding site" evidence="8">
    <location>
        <position position="122"/>
    </location>
    <ligand>
        <name>Mg(2+)</name>
        <dbReference type="ChEBI" id="CHEBI:18420"/>
    </ligand>
</feature>
<organism evidence="12 13">
    <name type="scientific">Vulcanimicrobium alpinum</name>
    <dbReference type="NCBI Taxonomy" id="3016050"/>
    <lineage>
        <taxon>Bacteria</taxon>
        <taxon>Bacillati</taxon>
        <taxon>Vulcanimicrobiota</taxon>
        <taxon>Vulcanimicrobiia</taxon>
        <taxon>Vulcanimicrobiales</taxon>
        <taxon>Vulcanimicrobiaceae</taxon>
        <taxon>Vulcanimicrobium</taxon>
    </lineage>
</organism>
<dbReference type="GO" id="GO:0010468">
    <property type="term" value="P:regulation of gene expression"/>
    <property type="evidence" value="ECO:0007669"/>
    <property type="project" value="TreeGrafter"/>
</dbReference>
<feature type="region of interest" description="Disordered" evidence="9">
    <location>
        <begin position="228"/>
        <end position="268"/>
    </location>
</feature>
<dbReference type="GO" id="GO:0004525">
    <property type="term" value="F:ribonuclease III activity"/>
    <property type="evidence" value="ECO:0007669"/>
    <property type="project" value="UniProtKB-UniRule"/>
</dbReference>
<dbReference type="PROSITE" id="PS50137">
    <property type="entry name" value="DS_RBD"/>
    <property type="match status" value="1"/>
</dbReference>
<comment type="cofactor">
    <cofactor evidence="8">
        <name>Mg(2+)</name>
        <dbReference type="ChEBI" id="CHEBI:18420"/>
    </cofactor>
</comment>
<evidence type="ECO:0000256" key="9">
    <source>
        <dbReference type="SAM" id="MobiDB-lite"/>
    </source>
</evidence>